<name>A0A1G4PH19_9BACL</name>
<protein>
    <submittedName>
        <fullName evidence="1">Uncharacterized protein</fullName>
    </submittedName>
</protein>
<dbReference type="AlphaFoldDB" id="A0A1G4PH19"/>
<evidence type="ECO:0000313" key="2">
    <source>
        <dbReference type="Proteomes" id="UP000198601"/>
    </source>
</evidence>
<organism evidence="1 2">
    <name type="scientific">Paenibacillus tianmuensis</name>
    <dbReference type="NCBI Taxonomy" id="624147"/>
    <lineage>
        <taxon>Bacteria</taxon>
        <taxon>Bacillati</taxon>
        <taxon>Bacillota</taxon>
        <taxon>Bacilli</taxon>
        <taxon>Bacillales</taxon>
        <taxon>Paenibacillaceae</taxon>
        <taxon>Paenibacillus</taxon>
    </lineage>
</organism>
<evidence type="ECO:0000313" key="1">
    <source>
        <dbReference type="EMBL" id="SCW31428.1"/>
    </source>
</evidence>
<proteinExistence type="predicted"/>
<accession>A0A1G4PH19</accession>
<dbReference type="Proteomes" id="UP000198601">
    <property type="component" value="Unassembled WGS sequence"/>
</dbReference>
<sequence length="54" mass="6694">MEPTTDLEKLRMRLWDRYLTLQDRNKISFDQYWYEFLIRYSITDEDLNGETAAK</sequence>
<gene>
    <name evidence="1" type="ORF">SAMN04487970_1002171</name>
</gene>
<reference evidence="2" key="1">
    <citation type="submission" date="2016-10" db="EMBL/GenBank/DDBJ databases">
        <authorList>
            <person name="Varghese N."/>
            <person name="Submissions S."/>
        </authorList>
    </citation>
    <scope>NUCLEOTIDE SEQUENCE [LARGE SCALE GENOMIC DNA]</scope>
    <source>
        <strain evidence="2">CGMCC 1.8946</strain>
    </source>
</reference>
<dbReference type="EMBL" id="FMTT01000002">
    <property type="protein sequence ID" value="SCW31428.1"/>
    <property type="molecule type" value="Genomic_DNA"/>
</dbReference>
<dbReference type="STRING" id="624147.SAMN04487970_1002171"/>
<keyword evidence="2" id="KW-1185">Reference proteome</keyword>